<reference evidence="3" key="1">
    <citation type="journal article" date="2015" name="PLoS Genet.">
        <title>The dynamic genome and transcriptome of the human fungal pathogen Blastomyces and close relative Emmonsia.</title>
        <authorList>
            <person name="Munoz J.F."/>
            <person name="Gauthier G.M."/>
            <person name="Desjardins C.A."/>
            <person name="Gallo J.E."/>
            <person name="Holder J."/>
            <person name="Sullivan T.D."/>
            <person name="Marty A.J."/>
            <person name="Carmen J.C."/>
            <person name="Chen Z."/>
            <person name="Ding L."/>
            <person name="Gujja S."/>
            <person name="Magrini V."/>
            <person name="Misas E."/>
            <person name="Mitreva M."/>
            <person name="Priest M."/>
            <person name="Saif S."/>
            <person name="Whiston E.A."/>
            <person name="Young S."/>
            <person name="Zeng Q."/>
            <person name="Goldman W.E."/>
            <person name="Mardis E.R."/>
            <person name="Taylor J.W."/>
            <person name="McEwen J.G."/>
            <person name="Clay O.K."/>
            <person name="Klein B.S."/>
            <person name="Cuomo C.A."/>
        </authorList>
    </citation>
    <scope>NUCLEOTIDE SEQUENCE [LARGE SCALE GENOMIC DNA]</scope>
    <source>
        <strain evidence="3">UAMH 3008</strain>
    </source>
</reference>
<evidence type="ECO:0000259" key="1">
    <source>
        <dbReference type="Pfam" id="PF13649"/>
    </source>
</evidence>
<feature type="domain" description="Methyltransferase" evidence="1">
    <location>
        <begin position="66"/>
        <end position="181"/>
    </location>
</feature>
<evidence type="ECO:0000313" key="3">
    <source>
        <dbReference type="Proteomes" id="UP000034164"/>
    </source>
</evidence>
<comment type="caution">
    <text evidence="2">The sequence shown here is derived from an EMBL/GenBank/DDBJ whole genome shotgun (WGS) entry which is preliminary data.</text>
</comment>
<proteinExistence type="predicted"/>
<dbReference type="OrthoDB" id="5339271at2759"/>
<dbReference type="Pfam" id="PF13649">
    <property type="entry name" value="Methyltransf_25"/>
    <property type="match status" value="1"/>
</dbReference>
<gene>
    <name evidence="2" type="ORF">EMCG_00585</name>
</gene>
<organism evidence="2 3">
    <name type="scientific">[Emmonsia] crescens</name>
    <dbReference type="NCBI Taxonomy" id="73230"/>
    <lineage>
        <taxon>Eukaryota</taxon>
        <taxon>Fungi</taxon>
        <taxon>Dikarya</taxon>
        <taxon>Ascomycota</taxon>
        <taxon>Pezizomycotina</taxon>
        <taxon>Eurotiomycetes</taxon>
        <taxon>Eurotiomycetidae</taxon>
        <taxon>Onygenales</taxon>
        <taxon>Ajellomycetaceae</taxon>
        <taxon>Emergomyces</taxon>
    </lineage>
</organism>
<dbReference type="Gene3D" id="3.40.50.150">
    <property type="entry name" value="Vaccinia Virus protein VP39"/>
    <property type="match status" value="1"/>
</dbReference>
<dbReference type="InterPro" id="IPR041698">
    <property type="entry name" value="Methyltransf_25"/>
</dbReference>
<dbReference type="InterPro" id="IPR029063">
    <property type="entry name" value="SAM-dependent_MTases_sf"/>
</dbReference>
<sequence>MASSDPQARKSTFYDSAYLAEYYDLWAEKNAKNLDVKDGVPIYTSILTKHLSTRSPSASPKDPLTIVDIGTGTGRVLINLANDAERDGLDLSNVHFIGVDNEKAMLERAEKAQATLPSMARVGKIAWVLGEAATAASAPTLQNYAGEVDLLIFAAGSISHLTGTDEPQRFFAQVATLLRPGSGRAYLPIMNGVISKRSITQEPTVERTWVKLQEAEGFPSKAFPNIIYKKYPVDDSRVEGCIKTDYHNFHVIRKLASGEEEVVQKDRIEFSLRVWEEPEFLEWTKDAGLECVETFHGLRDTSYVLKIQK</sequence>
<dbReference type="CDD" id="cd02440">
    <property type="entry name" value="AdoMet_MTases"/>
    <property type="match status" value="1"/>
</dbReference>
<dbReference type="Proteomes" id="UP000034164">
    <property type="component" value="Unassembled WGS sequence"/>
</dbReference>
<name>A0A0G2J828_9EURO</name>
<accession>A0A0G2J828</accession>
<evidence type="ECO:0000313" key="2">
    <source>
        <dbReference type="EMBL" id="KKZ61506.1"/>
    </source>
</evidence>
<dbReference type="SUPFAM" id="SSF53335">
    <property type="entry name" value="S-adenosyl-L-methionine-dependent methyltransferases"/>
    <property type="match status" value="1"/>
</dbReference>
<dbReference type="VEuPathDB" id="FungiDB:EMCG_00585"/>
<protein>
    <recommendedName>
        <fullName evidence="1">Methyltransferase domain-containing protein</fullName>
    </recommendedName>
</protein>
<dbReference type="AlphaFoldDB" id="A0A0G2J828"/>
<dbReference type="EMBL" id="LCZI01001280">
    <property type="protein sequence ID" value="KKZ61506.1"/>
    <property type="molecule type" value="Genomic_DNA"/>
</dbReference>